<evidence type="ECO:0000313" key="2">
    <source>
        <dbReference type="EMBL" id="QFZ18086.1"/>
    </source>
</evidence>
<proteinExistence type="predicted"/>
<feature type="transmembrane region" description="Helical" evidence="1">
    <location>
        <begin position="39"/>
        <end position="57"/>
    </location>
</feature>
<sequence>MNAPTGLPLWFRALFAVAWGGLLAGPVLAREHERLGVPEFPYALVAVPLLMAVVLVFRRLSAVPARPEPATAAVLGGGVVLVWGLGALGLPYLALSVVPVAAGVATRRVWLVARRGGAAPG</sequence>
<keyword evidence="3" id="KW-1185">Reference proteome</keyword>
<keyword evidence="1" id="KW-0812">Transmembrane</keyword>
<reference evidence="3" key="1">
    <citation type="journal article" date="2021" name="Curr. Microbiol.">
        <title>Complete genome of nocamycin-producing strain Saccharothrix syringae NRRL B-16468 reveals the biosynthetic potential for secondary metabolites.</title>
        <authorList>
            <person name="Mo X."/>
            <person name="Yang S."/>
        </authorList>
    </citation>
    <scope>NUCLEOTIDE SEQUENCE [LARGE SCALE GENOMIC DNA]</scope>
    <source>
        <strain evidence="3">ATCC 51364 / DSM 43886 / JCM 6844 / KCTC 9398 / NBRC 14523 / NRRL B-16468 / INA 2240</strain>
    </source>
</reference>
<dbReference type="KEGG" id="ssyi:EKG83_11880"/>
<feature type="transmembrane region" description="Helical" evidence="1">
    <location>
        <begin position="69"/>
        <end position="86"/>
    </location>
</feature>
<dbReference type="RefSeq" id="WP_153278029.1">
    <property type="nucleotide sequence ID" value="NZ_CP034550.1"/>
</dbReference>
<keyword evidence="1" id="KW-0472">Membrane</keyword>
<name>A0A5Q0GVE6_SACSY</name>
<dbReference type="EMBL" id="CP034550">
    <property type="protein sequence ID" value="QFZ18086.1"/>
    <property type="molecule type" value="Genomic_DNA"/>
</dbReference>
<gene>
    <name evidence="2" type="ORF">EKG83_11880</name>
</gene>
<evidence type="ECO:0000256" key="1">
    <source>
        <dbReference type="SAM" id="Phobius"/>
    </source>
</evidence>
<keyword evidence="1" id="KW-1133">Transmembrane helix</keyword>
<evidence type="ECO:0000313" key="3">
    <source>
        <dbReference type="Proteomes" id="UP000325787"/>
    </source>
</evidence>
<protein>
    <recommendedName>
        <fullName evidence="4">DUF2568 domain-containing protein</fullName>
    </recommendedName>
</protein>
<evidence type="ECO:0008006" key="4">
    <source>
        <dbReference type="Google" id="ProtNLM"/>
    </source>
</evidence>
<organism evidence="2 3">
    <name type="scientific">Saccharothrix syringae</name>
    <name type="common">Nocardiopsis syringae</name>
    <dbReference type="NCBI Taxonomy" id="103733"/>
    <lineage>
        <taxon>Bacteria</taxon>
        <taxon>Bacillati</taxon>
        <taxon>Actinomycetota</taxon>
        <taxon>Actinomycetes</taxon>
        <taxon>Pseudonocardiales</taxon>
        <taxon>Pseudonocardiaceae</taxon>
        <taxon>Saccharothrix</taxon>
    </lineage>
</organism>
<accession>A0A5Q0GVE6</accession>
<dbReference type="AlphaFoldDB" id="A0A5Q0GVE6"/>
<dbReference type="Proteomes" id="UP000325787">
    <property type="component" value="Chromosome"/>
</dbReference>